<keyword evidence="1" id="KW-0677">Repeat</keyword>
<dbReference type="PANTHER" id="PTHR32305">
    <property type="match status" value="1"/>
</dbReference>
<comment type="caution">
    <text evidence="3">The sequence shown here is derived from an EMBL/GenBank/DDBJ whole genome shotgun (WGS) entry which is preliminary data.</text>
</comment>
<evidence type="ECO:0000259" key="2">
    <source>
        <dbReference type="Pfam" id="PF25023"/>
    </source>
</evidence>
<proteinExistence type="predicted"/>
<dbReference type="PANTHER" id="PTHR32305:SF15">
    <property type="entry name" value="PROTEIN RHSA-RELATED"/>
    <property type="match status" value="1"/>
</dbReference>
<dbReference type="InterPro" id="IPR056823">
    <property type="entry name" value="TEN-like_YD-shell"/>
</dbReference>
<dbReference type="RefSeq" id="WP_388386777.1">
    <property type="nucleotide sequence ID" value="NZ_JBEYGJ010000027.1"/>
</dbReference>
<organism evidence="3 4">
    <name type="scientific">Streptomyces massasporeus</name>
    <dbReference type="NCBI Taxonomy" id="67324"/>
    <lineage>
        <taxon>Bacteria</taxon>
        <taxon>Bacillati</taxon>
        <taxon>Actinomycetota</taxon>
        <taxon>Actinomycetes</taxon>
        <taxon>Kitasatosporales</taxon>
        <taxon>Streptomycetaceae</taxon>
        <taxon>Streptomyces</taxon>
    </lineage>
</organism>
<dbReference type="NCBIfam" id="TIGR03696">
    <property type="entry name" value="Rhs_assc_core"/>
    <property type="match status" value="1"/>
</dbReference>
<sequence>MTTGGKTYYYLTDAIGSVVALADGDGNKVNTYAYSPRGVRILSQSSEPVAQPYRFAGGYQDPTGLYHFQARYYDANIGRFTQPDPSGQEKNPYLYAEGDPVNRIDPSGLVSFGKALNQAVDGLGTITDAVAIGEFASQMENGQYGEAFGTALSFAVDKGVTAGCLYLTGGAGSGGCALAGMAAGEVTGAVYDRATK</sequence>
<gene>
    <name evidence="3" type="ORF">ACFYM3_11775</name>
</gene>
<evidence type="ECO:0000313" key="4">
    <source>
        <dbReference type="Proteomes" id="UP001601288"/>
    </source>
</evidence>
<feature type="domain" description="Teneurin-like YD-shell" evidence="2">
    <location>
        <begin position="4"/>
        <end position="87"/>
    </location>
</feature>
<dbReference type="Pfam" id="PF25023">
    <property type="entry name" value="TEN_YD-shell"/>
    <property type="match status" value="1"/>
</dbReference>
<accession>A0ABW6LBM4</accession>
<dbReference type="EMBL" id="JBIAFP010000006">
    <property type="protein sequence ID" value="MFE9225296.1"/>
    <property type="molecule type" value="Genomic_DNA"/>
</dbReference>
<name>A0ABW6LBM4_9ACTN</name>
<dbReference type="Proteomes" id="UP001601288">
    <property type="component" value="Unassembled WGS sequence"/>
</dbReference>
<evidence type="ECO:0000313" key="3">
    <source>
        <dbReference type="EMBL" id="MFE9225296.1"/>
    </source>
</evidence>
<protein>
    <submittedName>
        <fullName evidence="3">RHS repeat-associated core domain-containing protein</fullName>
    </submittedName>
</protein>
<keyword evidence="4" id="KW-1185">Reference proteome</keyword>
<dbReference type="InterPro" id="IPR050708">
    <property type="entry name" value="T6SS_VgrG/RHS"/>
</dbReference>
<dbReference type="InterPro" id="IPR022385">
    <property type="entry name" value="Rhs_assc_core"/>
</dbReference>
<dbReference type="Gene3D" id="2.180.10.10">
    <property type="entry name" value="RHS repeat-associated core"/>
    <property type="match status" value="1"/>
</dbReference>
<reference evidence="3 4" key="1">
    <citation type="submission" date="2024-10" db="EMBL/GenBank/DDBJ databases">
        <title>The Natural Products Discovery Center: Release of the First 8490 Sequenced Strains for Exploring Actinobacteria Biosynthetic Diversity.</title>
        <authorList>
            <person name="Kalkreuter E."/>
            <person name="Kautsar S.A."/>
            <person name="Yang D."/>
            <person name="Bader C.D."/>
            <person name="Teijaro C.N."/>
            <person name="Fluegel L."/>
            <person name="Davis C.M."/>
            <person name="Simpson J.R."/>
            <person name="Lauterbach L."/>
            <person name="Steele A.D."/>
            <person name="Gui C."/>
            <person name="Meng S."/>
            <person name="Li G."/>
            <person name="Viehrig K."/>
            <person name="Ye F."/>
            <person name="Su P."/>
            <person name="Kiefer A.F."/>
            <person name="Nichols A."/>
            <person name="Cepeda A.J."/>
            <person name="Yan W."/>
            <person name="Fan B."/>
            <person name="Jiang Y."/>
            <person name="Adhikari A."/>
            <person name="Zheng C.-J."/>
            <person name="Schuster L."/>
            <person name="Cowan T.M."/>
            <person name="Smanski M.J."/>
            <person name="Chevrette M.G."/>
            <person name="De Carvalho L.P.S."/>
            <person name="Shen B."/>
        </authorList>
    </citation>
    <scope>NUCLEOTIDE SEQUENCE [LARGE SCALE GENOMIC DNA]</scope>
    <source>
        <strain evidence="3 4">NPDC007066</strain>
    </source>
</reference>
<evidence type="ECO:0000256" key="1">
    <source>
        <dbReference type="ARBA" id="ARBA00022737"/>
    </source>
</evidence>